<dbReference type="AlphaFoldDB" id="A0A285EG74"/>
<reference evidence="4 5" key="1">
    <citation type="submission" date="2017-09" db="EMBL/GenBank/DDBJ databases">
        <authorList>
            <person name="Ehlers B."/>
            <person name="Leendertz F.H."/>
        </authorList>
    </citation>
    <scope>NUCLEOTIDE SEQUENCE [LARGE SCALE GENOMIC DNA]</scope>
    <source>
        <strain evidence="4 5">DSM 46844</strain>
    </source>
</reference>
<dbReference type="CDD" id="cd17535">
    <property type="entry name" value="REC_NarL-like"/>
    <property type="match status" value="1"/>
</dbReference>
<evidence type="ECO:0000313" key="5">
    <source>
        <dbReference type="Proteomes" id="UP000219514"/>
    </source>
</evidence>
<dbReference type="PROSITE" id="PS50110">
    <property type="entry name" value="RESPONSE_REGULATORY"/>
    <property type="match status" value="1"/>
</dbReference>
<dbReference type="PANTHER" id="PTHR43214:SF43">
    <property type="entry name" value="TWO-COMPONENT RESPONSE REGULATOR"/>
    <property type="match status" value="1"/>
</dbReference>
<keyword evidence="2" id="KW-0597">Phosphoprotein</keyword>
<dbReference type="GO" id="GO:0000160">
    <property type="term" value="P:phosphorelay signal transduction system"/>
    <property type="evidence" value="ECO:0007669"/>
    <property type="project" value="InterPro"/>
</dbReference>
<evidence type="ECO:0000259" key="3">
    <source>
        <dbReference type="PROSITE" id="PS50110"/>
    </source>
</evidence>
<keyword evidence="1" id="KW-0238">DNA-binding</keyword>
<evidence type="ECO:0000313" key="4">
    <source>
        <dbReference type="EMBL" id="SNX97987.1"/>
    </source>
</evidence>
<dbReference type="Gene3D" id="3.40.50.2300">
    <property type="match status" value="1"/>
</dbReference>
<dbReference type="SUPFAM" id="SSF52172">
    <property type="entry name" value="CheY-like"/>
    <property type="match status" value="1"/>
</dbReference>
<proteinExistence type="predicted"/>
<dbReference type="RefSeq" id="WP_172442519.1">
    <property type="nucleotide sequence ID" value="NZ_JACHXB010000001.1"/>
</dbReference>
<dbReference type="InterPro" id="IPR001789">
    <property type="entry name" value="Sig_transdc_resp-reg_receiver"/>
</dbReference>
<feature type="domain" description="Response regulatory" evidence="3">
    <location>
        <begin position="3"/>
        <end position="119"/>
    </location>
</feature>
<protein>
    <submittedName>
        <fullName evidence="4">Two-component system, NarL family, response regulator DesR</fullName>
    </submittedName>
</protein>
<organism evidence="4 5">
    <name type="scientific">Geodermatophilus sabuli</name>
    <dbReference type="NCBI Taxonomy" id="1564158"/>
    <lineage>
        <taxon>Bacteria</taxon>
        <taxon>Bacillati</taxon>
        <taxon>Actinomycetota</taxon>
        <taxon>Actinomycetes</taxon>
        <taxon>Geodermatophilales</taxon>
        <taxon>Geodermatophilaceae</taxon>
        <taxon>Geodermatophilus</taxon>
    </lineage>
</organism>
<dbReference type="Proteomes" id="UP000219514">
    <property type="component" value="Unassembled WGS sequence"/>
</dbReference>
<dbReference type="SMART" id="SM00448">
    <property type="entry name" value="REC"/>
    <property type="match status" value="1"/>
</dbReference>
<dbReference type="Pfam" id="PF00072">
    <property type="entry name" value="Response_reg"/>
    <property type="match status" value="1"/>
</dbReference>
<sequence length="146" mass="15060">MIKVLLADDHAFVRDSLTELLSASGDVDVVAQCEDGEQVLDAARRTHPDVVLLDLAMPRVTGLQAARELLAAHPDTRVVVLTGSLTPALVAEAQEIGVVGYLLKDDDPGALPGHVRAVAAGGTAWSDAAASAATPRTGGTGCDERN</sequence>
<evidence type="ECO:0000256" key="1">
    <source>
        <dbReference type="ARBA" id="ARBA00023125"/>
    </source>
</evidence>
<keyword evidence="5" id="KW-1185">Reference proteome</keyword>
<feature type="modified residue" description="4-aspartylphosphate" evidence="2">
    <location>
        <position position="54"/>
    </location>
</feature>
<dbReference type="InterPro" id="IPR011006">
    <property type="entry name" value="CheY-like_superfamily"/>
</dbReference>
<dbReference type="PANTHER" id="PTHR43214">
    <property type="entry name" value="TWO-COMPONENT RESPONSE REGULATOR"/>
    <property type="match status" value="1"/>
</dbReference>
<name>A0A285EG74_9ACTN</name>
<dbReference type="InterPro" id="IPR039420">
    <property type="entry name" value="WalR-like"/>
</dbReference>
<dbReference type="EMBL" id="OBDO01000009">
    <property type="protein sequence ID" value="SNX97987.1"/>
    <property type="molecule type" value="Genomic_DNA"/>
</dbReference>
<evidence type="ECO:0000256" key="2">
    <source>
        <dbReference type="PROSITE-ProRule" id="PRU00169"/>
    </source>
</evidence>
<dbReference type="InterPro" id="IPR058245">
    <property type="entry name" value="NreC/VraR/RcsB-like_REC"/>
</dbReference>
<dbReference type="GO" id="GO:0003677">
    <property type="term" value="F:DNA binding"/>
    <property type="evidence" value="ECO:0007669"/>
    <property type="project" value="UniProtKB-KW"/>
</dbReference>
<accession>A0A285EG74</accession>
<gene>
    <name evidence="4" type="ORF">SAMN06893097_10967</name>
</gene>